<name>A0A1H3YVR8_9FLAO</name>
<dbReference type="STRING" id="908615.SAMN05421540_103277"/>
<evidence type="ECO:0000313" key="1">
    <source>
        <dbReference type="EMBL" id="SEA15665.1"/>
    </source>
</evidence>
<evidence type="ECO:0008006" key="3">
    <source>
        <dbReference type="Google" id="ProtNLM"/>
    </source>
</evidence>
<dbReference type="AlphaFoldDB" id="A0A1H3YVR8"/>
<accession>A0A1H3YVR8</accession>
<organism evidence="1 2">
    <name type="scientific">Psychroflexus halocasei</name>
    <dbReference type="NCBI Taxonomy" id="908615"/>
    <lineage>
        <taxon>Bacteria</taxon>
        <taxon>Pseudomonadati</taxon>
        <taxon>Bacteroidota</taxon>
        <taxon>Flavobacteriia</taxon>
        <taxon>Flavobacteriales</taxon>
        <taxon>Flavobacteriaceae</taxon>
        <taxon>Psychroflexus</taxon>
    </lineage>
</organism>
<dbReference type="RefSeq" id="WP_093241060.1">
    <property type="nucleotide sequence ID" value="NZ_FNQF01000003.1"/>
</dbReference>
<dbReference type="SUPFAM" id="SSF52540">
    <property type="entry name" value="P-loop containing nucleoside triphosphate hydrolases"/>
    <property type="match status" value="1"/>
</dbReference>
<keyword evidence="2" id="KW-1185">Reference proteome</keyword>
<dbReference type="EMBL" id="FNQF01000003">
    <property type="protein sequence ID" value="SEA15665.1"/>
    <property type="molecule type" value="Genomic_DNA"/>
</dbReference>
<proteinExistence type="predicted"/>
<sequence length="203" mass="23860">MNVFVLCTGRTGSVSFIKACEHIDNFTADHESRSHLNGKERFDFPDQHIEADNRLSWDLGRLDKHFGKDAFYVHLTRDHNKVAESYAKRVYYPNNIVKAYCDGIKKNPTEKLSKEEIYKYSLDMVMNIESSIEFFLKDKPNQIKIDIDAIHTEFPEFWTAIKAKGNMKLAVKTLNKRHNISRKKSFFWYRLKINTLRAFKSIS</sequence>
<reference evidence="1 2" key="1">
    <citation type="submission" date="2016-10" db="EMBL/GenBank/DDBJ databases">
        <authorList>
            <person name="de Groot N.N."/>
        </authorList>
    </citation>
    <scope>NUCLEOTIDE SEQUENCE [LARGE SCALE GENOMIC DNA]</scope>
    <source>
        <strain evidence="1 2">DSM 23581</strain>
    </source>
</reference>
<dbReference type="InterPro" id="IPR027417">
    <property type="entry name" value="P-loop_NTPase"/>
</dbReference>
<protein>
    <recommendedName>
        <fullName evidence="3">Sulfotransferase family protein</fullName>
    </recommendedName>
</protein>
<dbReference type="Proteomes" id="UP000198820">
    <property type="component" value="Unassembled WGS sequence"/>
</dbReference>
<evidence type="ECO:0000313" key="2">
    <source>
        <dbReference type="Proteomes" id="UP000198820"/>
    </source>
</evidence>
<gene>
    <name evidence="1" type="ORF">SAMN05421540_103277</name>
</gene>